<gene>
    <name evidence="3" type="ORF">J2S17_004336</name>
</gene>
<evidence type="ECO:0000313" key="4">
    <source>
        <dbReference type="Proteomes" id="UP001238088"/>
    </source>
</evidence>
<dbReference type="EMBL" id="JAUSUB010000023">
    <property type="protein sequence ID" value="MDQ0272444.1"/>
    <property type="molecule type" value="Genomic_DNA"/>
</dbReference>
<feature type="coiled-coil region" evidence="1">
    <location>
        <begin position="162"/>
        <end position="189"/>
    </location>
</feature>
<accession>A0ABU0AMF5</accession>
<evidence type="ECO:0000313" key="3">
    <source>
        <dbReference type="EMBL" id="MDQ0272444.1"/>
    </source>
</evidence>
<dbReference type="Pfam" id="PF10368">
    <property type="entry name" value="YkyA"/>
    <property type="match status" value="1"/>
</dbReference>
<dbReference type="InterPro" id="IPR036785">
    <property type="entry name" value="YkyA-like_sf"/>
</dbReference>
<feature type="signal peptide" evidence="2">
    <location>
        <begin position="1"/>
        <end position="23"/>
    </location>
</feature>
<proteinExistence type="predicted"/>
<dbReference type="Proteomes" id="UP001238088">
    <property type="component" value="Unassembled WGS sequence"/>
</dbReference>
<evidence type="ECO:0000256" key="2">
    <source>
        <dbReference type="SAM" id="SignalP"/>
    </source>
</evidence>
<dbReference type="InterPro" id="IPR019454">
    <property type="entry name" value="Lipoprot_YkyA-like"/>
</dbReference>
<sequence length="220" mass="25859">MKRKSLVILLLIGSLLLSGCLNNQSPEEKMFEALEKVVSAEKVFKEQQNPLVELEQQEKKLYDQIISLSMKEFEEITKLSDEALDIVDQRKNHMDKENESIEQSKAEFDKTKEIIEEIDAASLKGTANELYDIMMDRYDIHDELYGNYIAAIEYDRELYELFKQEDVTIEELENQISKINDSYEKVLKDNEQFNEKTEKYNEVKLSFYKDAGLEVKENKE</sequence>
<dbReference type="Gene3D" id="1.20.120.570">
    <property type="entry name" value="YkyA-like"/>
    <property type="match status" value="1"/>
</dbReference>
<dbReference type="SUPFAM" id="SSF140423">
    <property type="entry name" value="MW0975(SA0943)-like"/>
    <property type="match status" value="1"/>
</dbReference>
<feature type="chain" id="PRO_5046745199" evidence="2">
    <location>
        <begin position="24"/>
        <end position="220"/>
    </location>
</feature>
<protein>
    <submittedName>
        <fullName evidence="3">Peptidoglycan hydrolase CwlO-like protein</fullName>
    </submittedName>
</protein>
<keyword evidence="2" id="KW-0732">Signal</keyword>
<name>A0ABU0AMF5_9BACI</name>
<dbReference type="RefSeq" id="WP_307477773.1">
    <property type="nucleotide sequence ID" value="NZ_JAUSUB010000023.1"/>
</dbReference>
<organism evidence="3 4">
    <name type="scientific">Cytobacillus purgationiresistens</name>
    <dbReference type="NCBI Taxonomy" id="863449"/>
    <lineage>
        <taxon>Bacteria</taxon>
        <taxon>Bacillati</taxon>
        <taxon>Bacillota</taxon>
        <taxon>Bacilli</taxon>
        <taxon>Bacillales</taxon>
        <taxon>Bacillaceae</taxon>
        <taxon>Cytobacillus</taxon>
    </lineage>
</organism>
<reference evidence="3 4" key="1">
    <citation type="submission" date="2023-07" db="EMBL/GenBank/DDBJ databases">
        <title>Genomic Encyclopedia of Type Strains, Phase IV (KMG-IV): sequencing the most valuable type-strain genomes for metagenomic binning, comparative biology and taxonomic classification.</title>
        <authorList>
            <person name="Goeker M."/>
        </authorList>
    </citation>
    <scope>NUCLEOTIDE SEQUENCE [LARGE SCALE GENOMIC DNA]</scope>
    <source>
        <strain evidence="3 4">DSM 23494</strain>
    </source>
</reference>
<evidence type="ECO:0000256" key="1">
    <source>
        <dbReference type="SAM" id="Coils"/>
    </source>
</evidence>
<keyword evidence="4" id="KW-1185">Reference proteome</keyword>
<keyword evidence="1" id="KW-0175">Coiled coil</keyword>
<comment type="caution">
    <text evidence="3">The sequence shown here is derived from an EMBL/GenBank/DDBJ whole genome shotgun (WGS) entry which is preliminary data.</text>
</comment>
<dbReference type="PROSITE" id="PS51257">
    <property type="entry name" value="PROKAR_LIPOPROTEIN"/>
    <property type="match status" value="1"/>
</dbReference>